<sequence length="338" mass="37568">MEKMLLRSFSTPILGSLISSSSAMFSESPNNGFQLYHHSVERTTTASTSVHQGISRCCSQLPDSSERHLSAHMRRARSEGNIQDLLSICSDNSNHQSALKPSSAQGRDPVLETIPSFSIYSTMTVYEDEEENLQGEDHIDTKFSFSEHGAGEQRQRVPQPLFLARGLGIDRLPSGSLNLGSYGDTSIFGSDGNGNDENYSVKTDHAGDGYELEVYYKRALDDDPSNAIILRNYAQFLYQCKGDLAQAEEYYSRAILADPTDAYTISQYGTLIWKLHGDHERALSYMEHAANMNQTNCFVQAAYASFLWETGENEDREDNKQEFCGLTFHVGSLASASI</sequence>
<protein>
    <submittedName>
        <fullName evidence="1">Uncharacterized protein</fullName>
    </submittedName>
</protein>
<evidence type="ECO:0000313" key="1">
    <source>
        <dbReference type="EMBL" id="KAK8950768.1"/>
    </source>
</evidence>
<dbReference type="PANTHER" id="PTHR26312">
    <property type="entry name" value="TETRATRICOPEPTIDE REPEAT PROTEIN 5"/>
    <property type="match status" value="1"/>
</dbReference>
<proteinExistence type="predicted"/>
<comment type="caution">
    <text evidence="1">The sequence shown here is derived from an EMBL/GenBank/DDBJ whole genome shotgun (WGS) entry which is preliminary data.</text>
</comment>
<dbReference type="SUPFAM" id="SSF48452">
    <property type="entry name" value="TPR-like"/>
    <property type="match status" value="1"/>
</dbReference>
<dbReference type="Gene3D" id="1.25.40.10">
    <property type="entry name" value="Tetratricopeptide repeat domain"/>
    <property type="match status" value="1"/>
</dbReference>
<dbReference type="PANTHER" id="PTHR26312:SF222">
    <property type="entry name" value="EXPRESSED PROTEIN"/>
    <property type="match status" value="1"/>
</dbReference>
<keyword evidence="2" id="KW-1185">Reference proteome</keyword>
<dbReference type="EMBL" id="JBBWWQ010000003">
    <property type="protein sequence ID" value="KAK8950768.1"/>
    <property type="molecule type" value="Genomic_DNA"/>
</dbReference>
<reference evidence="1 2" key="1">
    <citation type="journal article" date="2022" name="Nat. Plants">
        <title>Genomes of leafy and leafless Platanthera orchids illuminate the evolution of mycoheterotrophy.</title>
        <authorList>
            <person name="Li M.H."/>
            <person name="Liu K.W."/>
            <person name="Li Z."/>
            <person name="Lu H.C."/>
            <person name="Ye Q.L."/>
            <person name="Zhang D."/>
            <person name="Wang J.Y."/>
            <person name="Li Y.F."/>
            <person name="Zhong Z.M."/>
            <person name="Liu X."/>
            <person name="Yu X."/>
            <person name="Liu D.K."/>
            <person name="Tu X.D."/>
            <person name="Liu B."/>
            <person name="Hao Y."/>
            <person name="Liao X.Y."/>
            <person name="Jiang Y.T."/>
            <person name="Sun W.H."/>
            <person name="Chen J."/>
            <person name="Chen Y.Q."/>
            <person name="Ai Y."/>
            <person name="Zhai J.W."/>
            <person name="Wu S.S."/>
            <person name="Zhou Z."/>
            <person name="Hsiao Y.Y."/>
            <person name="Wu W.L."/>
            <person name="Chen Y.Y."/>
            <person name="Lin Y.F."/>
            <person name="Hsu J.L."/>
            <person name="Li C.Y."/>
            <person name="Wang Z.W."/>
            <person name="Zhao X."/>
            <person name="Zhong W.Y."/>
            <person name="Ma X.K."/>
            <person name="Ma L."/>
            <person name="Huang J."/>
            <person name="Chen G.Z."/>
            <person name="Huang M.Z."/>
            <person name="Huang L."/>
            <person name="Peng D.H."/>
            <person name="Luo Y.B."/>
            <person name="Zou S.Q."/>
            <person name="Chen S.P."/>
            <person name="Lan S."/>
            <person name="Tsai W.C."/>
            <person name="Van de Peer Y."/>
            <person name="Liu Z.J."/>
        </authorList>
    </citation>
    <scope>NUCLEOTIDE SEQUENCE [LARGE SCALE GENOMIC DNA]</scope>
    <source>
        <strain evidence="1">Lor287</strain>
    </source>
</reference>
<dbReference type="AlphaFoldDB" id="A0AAP0BTI6"/>
<gene>
    <name evidence="1" type="ORF">KSP39_PZI004263</name>
</gene>
<dbReference type="Proteomes" id="UP001418222">
    <property type="component" value="Unassembled WGS sequence"/>
</dbReference>
<organism evidence="1 2">
    <name type="scientific">Platanthera zijinensis</name>
    <dbReference type="NCBI Taxonomy" id="2320716"/>
    <lineage>
        <taxon>Eukaryota</taxon>
        <taxon>Viridiplantae</taxon>
        <taxon>Streptophyta</taxon>
        <taxon>Embryophyta</taxon>
        <taxon>Tracheophyta</taxon>
        <taxon>Spermatophyta</taxon>
        <taxon>Magnoliopsida</taxon>
        <taxon>Liliopsida</taxon>
        <taxon>Asparagales</taxon>
        <taxon>Orchidaceae</taxon>
        <taxon>Orchidoideae</taxon>
        <taxon>Orchideae</taxon>
        <taxon>Orchidinae</taxon>
        <taxon>Platanthera</taxon>
    </lineage>
</organism>
<dbReference type="Pfam" id="PF14559">
    <property type="entry name" value="TPR_19"/>
    <property type="match status" value="1"/>
</dbReference>
<dbReference type="InterPro" id="IPR011990">
    <property type="entry name" value="TPR-like_helical_dom_sf"/>
</dbReference>
<evidence type="ECO:0000313" key="2">
    <source>
        <dbReference type="Proteomes" id="UP001418222"/>
    </source>
</evidence>
<name>A0AAP0BTI6_9ASPA</name>
<accession>A0AAP0BTI6</accession>